<dbReference type="SUPFAM" id="SSF52172">
    <property type="entry name" value="CheY-like"/>
    <property type="match status" value="1"/>
</dbReference>
<evidence type="ECO:0000256" key="3">
    <source>
        <dbReference type="ARBA" id="ARBA00023015"/>
    </source>
</evidence>
<dbReference type="Proteomes" id="UP000490980">
    <property type="component" value="Unassembled WGS sequence"/>
</dbReference>
<protein>
    <submittedName>
        <fullName evidence="10">Response regulator transcription factor</fullName>
    </submittedName>
</protein>
<dbReference type="SUPFAM" id="SSF46894">
    <property type="entry name" value="C-terminal effector domain of the bipartite response regulators"/>
    <property type="match status" value="1"/>
</dbReference>
<dbReference type="AlphaFoldDB" id="A0A7X5ZJ65"/>
<evidence type="ECO:0000259" key="9">
    <source>
        <dbReference type="PROSITE" id="PS51755"/>
    </source>
</evidence>
<evidence type="ECO:0000313" key="10">
    <source>
        <dbReference type="EMBL" id="NII07430.1"/>
    </source>
</evidence>
<reference evidence="10 11" key="1">
    <citation type="submission" date="2020-03" db="EMBL/GenBank/DDBJ databases">
        <authorList>
            <person name="Lai Q."/>
        </authorList>
    </citation>
    <scope>NUCLEOTIDE SEQUENCE [LARGE SCALE GENOMIC DNA]</scope>
    <source>
        <strain evidence="10 11">CCUG 25036</strain>
    </source>
</reference>
<evidence type="ECO:0000256" key="7">
    <source>
        <dbReference type="PROSITE-ProRule" id="PRU01091"/>
    </source>
</evidence>
<gene>
    <name evidence="10" type="ORF">HBF25_13670</name>
</gene>
<dbReference type="InterPro" id="IPR036388">
    <property type="entry name" value="WH-like_DNA-bd_sf"/>
</dbReference>
<dbReference type="InterPro" id="IPR011006">
    <property type="entry name" value="CheY-like_superfamily"/>
</dbReference>
<dbReference type="FunFam" id="3.40.50.2300:FF:000001">
    <property type="entry name" value="DNA-binding response regulator PhoB"/>
    <property type="match status" value="1"/>
</dbReference>
<dbReference type="GO" id="GO:0005829">
    <property type="term" value="C:cytosol"/>
    <property type="evidence" value="ECO:0007669"/>
    <property type="project" value="TreeGrafter"/>
</dbReference>
<evidence type="ECO:0000313" key="11">
    <source>
        <dbReference type="Proteomes" id="UP000490980"/>
    </source>
</evidence>
<dbReference type="RefSeq" id="WP_166949640.1">
    <property type="nucleotide sequence ID" value="NZ_CP077072.1"/>
</dbReference>
<dbReference type="SMART" id="SM00448">
    <property type="entry name" value="REC"/>
    <property type="match status" value="1"/>
</dbReference>
<evidence type="ECO:0000256" key="4">
    <source>
        <dbReference type="ARBA" id="ARBA00023125"/>
    </source>
</evidence>
<keyword evidence="5" id="KW-0804">Transcription</keyword>
<dbReference type="Pfam" id="PF00072">
    <property type="entry name" value="Response_reg"/>
    <property type="match status" value="1"/>
</dbReference>
<accession>A0A7X5ZJ65</accession>
<dbReference type="InterPro" id="IPR016032">
    <property type="entry name" value="Sig_transdc_resp-reg_C-effctor"/>
</dbReference>
<feature type="domain" description="Response regulatory" evidence="8">
    <location>
        <begin position="22"/>
        <end position="135"/>
    </location>
</feature>
<dbReference type="SMART" id="SM00862">
    <property type="entry name" value="Trans_reg_C"/>
    <property type="match status" value="1"/>
</dbReference>
<evidence type="ECO:0000259" key="8">
    <source>
        <dbReference type="PROSITE" id="PS50110"/>
    </source>
</evidence>
<evidence type="ECO:0000256" key="1">
    <source>
        <dbReference type="ARBA" id="ARBA00022553"/>
    </source>
</evidence>
<keyword evidence="11" id="KW-1185">Reference proteome</keyword>
<dbReference type="GO" id="GO:0032993">
    <property type="term" value="C:protein-DNA complex"/>
    <property type="evidence" value="ECO:0007669"/>
    <property type="project" value="TreeGrafter"/>
</dbReference>
<keyword evidence="4 7" id="KW-0238">DNA-binding</keyword>
<evidence type="ECO:0000256" key="2">
    <source>
        <dbReference type="ARBA" id="ARBA00023012"/>
    </source>
</evidence>
<dbReference type="Gene3D" id="6.10.250.690">
    <property type="match status" value="1"/>
</dbReference>
<dbReference type="GO" id="GO:0000156">
    <property type="term" value="F:phosphorelay response regulator activity"/>
    <property type="evidence" value="ECO:0007669"/>
    <property type="project" value="TreeGrafter"/>
</dbReference>
<organism evidence="10 11">
    <name type="scientific">Luteibacter anthropi</name>
    <dbReference type="NCBI Taxonomy" id="564369"/>
    <lineage>
        <taxon>Bacteria</taxon>
        <taxon>Pseudomonadati</taxon>
        <taxon>Pseudomonadota</taxon>
        <taxon>Gammaproteobacteria</taxon>
        <taxon>Lysobacterales</taxon>
        <taxon>Rhodanobacteraceae</taxon>
        <taxon>Luteibacter</taxon>
    </lineage>
</organism>
<keyword evidence="2" id="KW-0902">Two-component regulatory system</keyword>
<dbReference type="GO" id="GO:0006355">
    <property type="term" value="P:regulation of DNA-templated transcription"/>
    <property type="evidence" value="ECO:0007669"/>
    <property type="project" value="InterPro"/>
</dbReference>
<dbReference type="EMBL" id="JAARLZ010000007">
    <property type="protein sequence ID" value="NII07430.1"/>
    <property type="molecule type" value="Genomic_DNA"/>
</dbReference>
<evidence type="ECO:0000256" key="6">
    <source>
        <dbReference type="PROSITE-ProRule" id="PRU00169"/>
    </source>
</evidence>
<sequence length="249" mass="27344">MAAPSPTPGHPEPNDRLRAAQLVLVAEDDPDIADIIRSYLTRDGYRVVHAADGQSALDMHHSLKPDLIVLDVGMPHVDGWNVLSEVRRRGQTPVIMLTAYDQDIDKLMALRIGADDYVVKPFNPAEVAARVGAVLRRSGRSESSTVQQHRVGPVEIDLETHSVYVIQGESRLSLTLTLTEFKLLARMARTPQRVFSRSELLAACLPEGDTLERTVDSHVSKLRKKLEDAGVPGMPVSVRGVGYRLESSG</sequence>
<dbReference type="InterPro" id="IPR001789">
    <property type="entry name" value="Sig_transdc_resp-reg_receiver"/>
</dbReference>
<proteinExistence type="predicted"/>
<keyword evidence="3" id="KW-0805">Transcription regulation</keyword>
<dbReference type="CDD" id="cd17574">
    <property type="entry name" value="REC_OmpR"/>
    <property type="match status" value="1"/>
</dbReference>
<dbReference type="InterPro" id="IPR039420">
    <property type="entry name" value="WalR-like"/>
</dbReference>
<dbReference type="GO" id="GO:0000976">
    <property type="term" value="F:transcription cis-regulatory region binding"/>
    <property type="evidence" value="ECO:0007669"/>
    <property type="project" value="TreeGrafter"/>
</dbReference>
<dbReference type="PROSITE" id="PS51755">
    <property type="entry name" value="OMPR_PHOB"/>
    <property type="match status" value="1"/>
</dbReference>
<feature type="domain" description="OmpR/PhoB-type" evidence="9">
    <location>
        <begin position="146"/>
        <end position="247"/>
    </location>
</feature>
<evidence type="ECO:0000256" key="5">
    <source>
        <dbReference type="ARBA" id="ARBA00023163"/>
    </source>
</evidence>
<name>A0A7X5ZJ65_9GAMM</name>
<dbReference type="PANTHER" id="PTHR48111:SF59">
    <property type="entry name" value="TRANSCRIPTIONAL REGULATORY PROTEIN BAER"/>
    <property type="match status" value="1"/>
</dbReference>
<dbReference type="Gene3D" id="1.10.10.10">
    <property type="entry name" value="Winged helix-like DNA-binding domain superfamily/Winged helix DNA-binding domain"/>
    <property type="match status" value="1"/>
</dbReference>
<feature type="modified residue" description="4-aspartylphosphate" evidence="6">
    <location>
        <position position="71"/>
    </location>
</feature>
<dbReference type="Gene3D" id="3.40.50.2300">
    <property type="match status" value="1"/>
</dbReference>
<feature type="DNA-binding region" description="OmpR/PhoB-type" evidence="7">
    <location>
        <begin position="146"/>
        <end position="247"/>
    </location>
</feature>
<dbReference type="Pfam" id="PF00486">
    <property type="entry name" value="Trans_reg_C"/>
    <property type="match status" value="1"/>
</dbReference>
<dbReference type="PROSITE" id="PS50110">
    <property type="entry name" value="RESPONSE_REGULATORY"/>
    <property type="match status" value="1"/>
</dbReference>
<dbReference type="InterPro" id="IPR001867">
    <property type="entry name" value="OmpR/PhoB-type_DNA-bd"/>
</dbReference>
<dbReference type="CDD" id="cd00383">
    <property type="entry name" value="trans_reg_C"/>
    <property type="match status" value="1"/>
</dbReference>
<dbReference type="PANTHER" id="PTHR48111">
    <property type="entry name" value="REGULATOR OF RPOS"/>
    <property type="match status" value="1"/>
</dbReference>
<keyword evidence="1 6" id="KW-0597">Phosphoprotein</keyword>
<comment type="caution">
    <text evidence="10">The sequence shown here is derived from an EMBL/GenBank/DDBJ whole genome shotgun (WGS) entry which is preliminary data.</text>
</comment>